<feature type="region of interest" description="Disordered" evidence="1">
    <location>
        <begin position="61"/>
        <end position="90"/>
    </location>
</feature>
<evidence type="ECO:0000256" key="1">
    <source>
        <dbReference type="SAM" id="MobiDB-lite"/>
    </source>
</evidence>
<feature type="non-terminal residue" evidence="2">
    <location>
        <position position="1"/>
    </location>
</feature>
<accession>A0ABV0KBU6</accession>
<evidence type="ECO:0000313" key="3">
    <source>
        <dbReference type="Proteomes" id="UP001482513"/>
    </source>
</evidence>
<sequence length="411" mass="44902">NSDQIEAVSDGLIAHLLDKKQLRAYQGEVGADQVQAELAQAIARELRLSDEAETLAKSLGLLGKPKAPQLPPKPSEAATPGPSSESTSADAVPVPFAPIQLDPDCPHFLLLAGSREGKSNALRCLLDGHARVNYVSTKATDQVPAHWEGYVLWGTPEEKGKQLQWLLAHWGAKLAAHAEGTDTEPEWFVFDEAIQIRTYAKRSKVKGLADALAGLQVEIATQGAAIAAYGVLLAQTKNAGPLGIDLDLLQQNFRMVLPLKSKRRLALSVIEKMGGLRLTLEQREDILSHPNRYLQLWLGEDEDIYHDVLPEFQGTLKPLIKCPIEDGTSASQRPQETTAPKPLGVRILDYLKGHGEAKTAREIRNSCTRPTDNPRASTDEVKDLLGLMISEGQIQRWEDGSTERYQATGTA</sequence>
<gene>
    <name evidence="2" type="ORF">NC992_25400</name>
</gene>
<proteinExistence type="predicted"/>
<protein>
    <submittedName>
        <fullName evidence="2">Uncharacterized protein</fullName>
    </submittedName>
</protein>
<dbReference type="Proteomes" id="UP001482513">
    <property type="component" value="Unassembled WGS sequence"/>
</dbReference>
<keyword evidence="3" id="KW-1185">Reference proteome</keyword>
<comment type="caution">
    <text evidence="2">The sequence shown here is derived from an EMBL/GenBank/DDBJ whole genome shotgun (WGS) entry which is preliminary data.</text>
</comment>
<organism evidence="2 3">
    <name type="scientific">Leptolyngbya subtilissima DQ-A4</name>
    <dbReference type="NCBI Taxonomy" id="2933933"/>
    <lineage>
        <taxon>Bacteria</taxon>
        <taxon>Bacillati</taxon>
        <taxon>Cyanobacteriota</taxon>
        <taxon>Cyanophyceae</taxon>
        <taxon>Leptolyngbyales</taxon>
        <taxon>Leptolyngbyaceae</taxon>
        <taxon>Leptolyngbya group</taxon>
        <taxon>Leptolyngbya</taxon>
    </lineage>
</organism>
<evidence type="ECO:0000313" key="2">
    <source>
        <dbReference type="EMBL" id="MEP0950229.1"/>
    </source>
</evidence>
<reference evidence="2 3" key="1">
    <citation type="submission" date="2022-04" db="EMBL/GenBank/DDBJ databases">
        <title>Positive selection, recombination, and allopatry shape intraspecific diversity of widespread and dominant cyanobacteria.</title>
        <authorList>
            <person name="Wei J."/>
            <person name="Shu W."/>
            <person name="Hu C."/>
        </authorList>
    </citation>
    <scope>NUCLEOTIDE SEQUENCE [LARGE SCALE GENOMIC DNA]</scope>
    <source>
        <strain evidence="2 3">DQ-A4</strain>
    </source>
</reference>
<dbReference type="EMBL" id="JAMPKX010000024">
    <property type="protein sequence ID" value="MEP0950229.1"/>
    <property type="molecule type" value="Genomic_DNA"/>
</dbReference>
<dbReference type="RefSeq" id="WP_199325963.1">
    <property type="nucleotide sequence ID" value="NZ_JAMPKX010000024.1"/>
</dbReference>
<name>A0ABV0KBU6_9CYAN</name>